<dbReference type="RefSeq" id="WP_090027621.1">
    <property type="nucleotide sequence ID" value="NZ_FOVD01000011.1"/>
</dbReference>
<dbReference type="AlphaFoldDB" id="A0A1I5D076"/>
<keyword evidence="2" id="KW-1185">Reference proteome</keyword>
<evidence type="ECO:0000313" key="1">
    <source>
        <dbReference type="EMBL" id="SFN92271.1"/>
    </source>
</evidence>
<dbReference type="EMBL" id="FOVD01000011">
    <property type="protein sequence ID" value="SFN92271.1"/>
    <property type="molecule type" value="Genomic_DNA"/>
</dbReference>
<name>A0A1I5D076_CHROL</name>
<dbReference type="OrthoDB" id="1376919at2"/>
<dbReference type="InterPro" id="IPR046002">
    <property type="entry name" value="DUF5958"/>
</dbReference>
<dbReference type="Pfam" id="PF19383">
    <property type="entry name" value="DUF5958"/>
    <property type="match status" value="1"/>
</dbReference>
<gene>
    <name evidence="1" type="ORF">SAMN05421594_4726</name>
</gene>
<proteinExistence type="predicted"/>
<accession>A0A1I5D076</accession>
<protein>
    <submittedName>
        <fullName evidence="1">Uncharacterized protein</fullName>
    </submittedName>
</protein>
<organism evidence="1 2">
    <name type="scientific">Chryseobacterium oleae</name>
    <dbReference type="NCBI Taxonomy" id="491207"/>
    <lineage>
        <taxon>Bacteria</taxon>
        <taxon>Pseudomonadati</taxon>
        <taxon>Bacteroidota</taxon>
        <taxon>Flavobacteriia</taxon>
        <taxon>Flavobacteriales</taxon>
        <taxon>Weeksellaceae</taxon>
        <taxon>Chryseobacterium group</taxon>
        <taxon>Chryseobacterium</taxon>
    </lineage>
</organism>
<reference evidence="2" key="1">
    <citation type="submission" date="2016-10" db="EMBL/GenBank/DDBJ databases">
        <authorList>
            <person name="Varghese N."/>
            <person name="Submissions S."/>
        </authorList>
    </citation>
    <scope>NUCLEOTIDE SEQUENCE [LARGE SCALE GENOMIC DNA]</scope>
    <source>
        <strain evidence="2">DSM 25575</strain>
    </source>
</reference>
<dbReference type="Proteomes" id="UP000198769">
    <property type="component" value="Unassembled WGS sequence"/>
</dbReference>
<sequence length="143" mass="16787">MLGIIDQIFINKYGQDLVNIDPFKILFSNFNIENKRDYLEGIISLIIQSKPQNEDIEPAIKASGLRPTFTPCVLLKKGVANHNLIKLINLPDFELEKTLVLLMSLFKIGYKRRFIEEKNNPDKWWYWDLSDRNIEDKILKNYG</sequence>
<evidence type="ECO:0000313" key="2">
    <source>
        <dbReference type="Proteomes" id="UP000198769"/>
    </source>
</evidence>